<gene>
    <name evidence="2" type="ORF">AFM18_05105</name>
</gene>
<dbReference type="SUPFAM" id="SSF51905">
    <property type="entry name" value="FAD/NAD(P)-binding domain"/>
    <property type="match status" value="2"/>
</dbReference>
<comment type="caution">
    <text evidence="2">The sequence shown here is derived from an EMBL/GenBank/DDBJ whole genome shotgun (WGS) entry which is preliminary data.</text>
</comment>
<sequence length="422" mass="47159">MSVEKTNTLVIGAGQAGIAMSEHLGAMGIDHIVLERKRIAERWRSERWDSLVANGPAWHDRFPSLKFDDIGADVFPPKERMAQYFEDYARMINAPVRTGVEVLRVQRNQKRPGFTITTSDGVFEALHVVTATGAFQIPSYPAIVPEDAGIQQVHSSAYKNPDQLADGAVLVVGAGASGSQIAEELRRAGRTVYLSVGEHYRPPRSYRERDYCWWLGALGMWDEVKKKPKREHVAFAVSGYDNGKTIDFRRLAHAGIQLVGITQRFENGVMAFQEGLAENVAQGDADYFEVLREADAYIEQNGLDLPAEPEAWQLLDDPDCLTNPILSLNLAEAGITSIVWATGFKVDYRWMEVDVFDDQGYPVHKRGITAEKGIYFLGLPNQSNRSSSFIWGVWHDAKYIADHIGIHLDYLAYEKNGGMPRA</sequence>
<dbReference type="PANTHER" id="PTHR43539">
    <property type="entry name" value="FLAVIN-BINDING MONOOXYGENASE-LIKE PROTEIN (AFU_ORTHOLOGUE AFUA_4G09220)"/>
    <property type="match status" value="1"/>
</dbReference>
<dbReference type="AlphaFoldDB" id="A0AAW3I7Y8"/>
<protein>
    <submittedName>
        <fullName evidence="2">FAD-dependent oxidoreductase</fullName>
    </submittedName>
</protein>
<accession>A0AAW3I7Y8</accession>
<evidence type="ECO:0000313" key="3">
    <source>
        <dbReference type="Proteomes" id="UP000037511"/>
    </source>
</evidence>
<dbReference type="PANTHER" id="PTHR43539:SF78">
    <property type="entry name" value="FLAVIN-CONTAINING MONOOXYGENASE"/>
    <property type="match status" value="1"/>
</dbReference>
<dbReference type="GO" id="GO:0004497">
    <property type="term" value="F:monooxygenase activity"/>
    <property type="evidence" value="ECO:0007669"/>
    <property type="project" value="TreeGrafter"/>
</dbReference>
<dbReference type="PRINTS" id="PR00411">
    <property type="entry name" value="PNDRDTASEI"/>
</dbReference>
<dbReference type="Proteomes" id="UP000037511">
    <property type="component" value="Unassembled WGS sequence"/>
</dbReference>
<keyword evidence="1" id="KW-0560">Oxidoreductase</keyword>
<dbReference type="GO" id="GO:0050660">
    <property type="term" value="F:flavin adenine dinucleotide binding"/>
    <property type="evidence" value="ECO:0007669"/>
    <property type="project" value="TreeGrafter"/>
</dbReference>
<evidence type="ECO:0000256" key="1">
    <source>
        <dbReference type="ARBA" id="ARBA00023002"/>
    </source>
</evidence>
<reference evidence="2 3" key="1">
    <citation type="submission" date="2015-07" db="EMBL/GenBank/DDBJ databases">
        <title>Draft genome of Achromobacter spanius.</title>
        <authorList>
            <person name="Wang X."/>
        </authorList>
    </citation>
    <scope>NUCLEOTIDE SEQUENCE [LARGE SCALE GENOMIC DNA]</scope>
    <source>
        <strain evidence="2 3">CGMCC9173</strain>
    </source>
</reference>
<dbReference type="InterPro" id="IPR050982">
    <property type="entry name" value="Auxin_biosynth/cation_transpt"/>
</dbReference>
<dbReference type="InterPro" id="IPR036188">
    <property type="entry name" value="FAD/NAD-bd_sf"/>
</dbReference>
<dbReference type="EMBL" id="LGVG01000004">
    <property type="protein sequence ID" value="KNE28904.1"/>
    <property type="molecule type" value="Genomic_DNA"/>
</dbReference>
<organism evidence="2 3">
    <name type="scientific">Achromobacter spanius</name>
    <dbReference type="NCBI Taxonomy" id="217203"/>
    <lineage>
        <taxon>Bacteria</taxon>
        <taxon>Pseudomonadati</taxon>
        <taxon>Pseudomonadota</taxon>
        <taxon>Betaproteobacteria</taxon>
        <taxon>Burkholderiales</taxon>
        <taxon>Alcaligenaceae</taxon>
        <taxon>Achromobacter</taxon>
    </lineage>
</organism>
<dbReference type="Pfam" id="PF13738">
    <property type="entry name" value="Pyr_redox_3"/>
    <property type="match status" value="1"/>
</dbReference>
<dbReference type="Gene3D" id="3.50.50.60">
    <property type="entry name" value="FAD/NAD(P)-binding domain"/>
    <property type="match status" value="1"/>
</dbReference>
<evidence type="ECO:0000313" key="2">
    <source>
        <dbReference type="EMBL" id="KNE28904.1"/>
    </source>
</evidence>
<proteinExistence type="predicted"/>
<dbReference type="RefSeq" id="WP_050445702.1">
    <property type="nucleotide sequence ID" value="NZ_LGVG01000004.1"/>
</dbReference>
<name>A0AAW3I7Y8_9BURK</name>